<dbReference type="PANTHER" id="PTHR39344">
    <property type="entry name" value="UPF0182 PROTEIN SLL1060"/>
    <property type="match status" value="1"/>
</dbReference>
<feature type="region of interest" description="Disordered" evidence="6">
    <location>
        <begin position="22"/>
        <end position="63"/>
    </location>
</feature>
<dbReference type="AlphaFoldDB" id="A0A849AGZ9"/>
<name>A0A849AGZ9_9MICO</name>
<comment type="caution">
    <text evidence="7">The sequence shown here is derived from an EMBL/GenBank/DDBJ whole genome shotgun (WGS) entry which is preliminary data.</text>
</comment>
<evidence type="ECO:0000313" key="7">
    <source>
        <dbReference type="EMBL" id="NNG39203.1"/>
    </source>
</evidence>
<feature type="transmembrane region" description="Helical" evidence="5">
    <location>
        <begin position="169"/>
        <end position="190"/>
    </location>
</feature>
<keyword evidence="2 5" id="KW-0812">Transmembrane</keyword>
<dbReference type="GO" id="GO:0005576">
    <property type="term" value="C:extracellular region"/>
    <property type="evidence" value="ECO:0007669"/>
    <property type="project" value="TreeGrafter"/>
</dbReference>
<feature type="transmembrane region" description="Helical" evidence="5">
    <location>
        <begin position="114"/>
        <end position="140"/>
    </location>
</feature>
<keyword evidence="3 5" id="KW-1133">Transmembrane helix</keyword>
<keyword evidence="1 5" id="KW-1003">Cell membrane</keyword>
<gene>
    <name evidence="7" type="ORF">HJ588_07935</name>
</gene>
<evidence type="ECO:0000256" key="2">
    <source>
        <dbReference type="ARBA" id="ARBA00022692"/>
    </source>
</evidence>
<feature type="transmembrane region" description="Helical" evidence="5">
    <location>
        <begin position="340"/>
        <end position="360"/>
    </location>
</feature>
<dbReference type="HAMAP" id="MF_01600">
    <property type="entry name" value="UPF0182"/>
    <property type="match status" value="1"/>
</dbReference>
<organism evidence="7 8">
    <name type="scientific">Flexivirga aerilata</name>
    <dbReference type="NCBI Taxonomy" id="1656889"/>
    <lineage>
        <taxon>Bacteria</taxon>
        <taxon>Bacillati</taxon>
        <taxon>Actinomycetota</taxon>
        <taxon>Actinomycetes</taxon>
        <taxon>Micrococcales</taxon>
        <taxon>Dermacoccaceae</taxon>
        <taxon>Flexivirga</taxon>
    </lineage>
</organism>
<feature type="compositionally biased region" description="Gly residues" evidence="6">
    <location>
        <begin position="1035"/>
        <end position="1053"/>
    </location>
</feature>
<evidence type="ECO:0000256" key="4">
    <source>
        <dbReference type="ARBA" id="ARBA00023136"/>
    </source>
</evidence>
<keyword evidence="8" id="KW-1185">Reference proteome</keyword>
<dbReference type="Proteomes" id="UP000557772">
    <property type="component" value="Unassembled WGS sequence"/>
</dbReference>
<feature type="transmembrane region" description="Helical" evidence="5">
    <location>
        <begin position="74"/>
        <end position="94"/>
    </location>
</feature>
<feature type="region of interest" description="Disordered" evidence="6">
    <location>
        <begin position="542"/>
        <end position="567"/>
    </location>
</feature>
<sequence length="1066" mass="115475">MLPHPAAATDLRGRLISRRVKLSSTKLPHPPHEPRNPRSTLSSSDDAADSGNDQSPDHPRVNFGRVGVTRGRRLLIAVLAVIALVVLVQVWANVWTTKLWFDSLGYSAVFRTEYLTKGTMFVAGGLLTGLLIFASMLIAYRSRPLYAPATPELDNMDRYREAIEPFRKVAFWVIPILFGLFAGSAAAGQWKLALLWLNRQSFGVKDPEFHKDVGFYVFTLPWLQLILSYLTMALILSLVAAVVMHYLYGGISLQGVGVRTTSAARIHLSLILAVLVLGRALAYWLGRYDQTARDNSLFTGIDYTAQNAVLPSKALLAGAALICAALFVATIWTRTWRLPIVGLAFLLVCAIVLGAIYPALVQRFRVRPSEQSLQSPYISRNIEATKTAYGLNNVKTETYSPVTDTNRNQLQKDQATVPGIRLVDPSIVSPTFRQLQGQRNYYQFGNTLDVDRYSVDGKSQDAVVGVRELDLDGVPPAQRNWVNDHTVYTHGFGFVAAKGNERTADGQPVFMESNIPPQGDLGKYEPRIYFGESSPQFSIVGGPANGPKRELDYPDSKSGGEQRTTYTGGGGVGVGSWNRRLAYAVKYHDYNFLFSGSINDRSRILDTRNPVDRLKKVAPWLTVDGDPYPVVEDGRIEWVVDGYTTSAQYPNSQLQSLGNATADSLTTTSENLRTLAGGRVNYIRNSVKATVDAYTGKVTMYAWDEKDPVLKAWMSAFPGTVKPMSQISAGLMSHLRYPEDLFKVQRELLTKYHVTDPGQFFQGNDQWQIPTDPTSEGAQQPPYYLSLAMPGQSTPTFSLTTTFIPTGTRQNLSAFMAVDADAGSTAGQKRPGYGVFRVIEMPRNATVKGPGQFQNDINSSQAVSPTTGQTLSQFLTYNKQVGSQVQEGNLLTLPIGDGLLYVEPIYVRAAGSTSFPLQKAVVVEFGDNLAWDVTLDGALNELFGGQSGATAGDEGTAPQSTPAPSPSGSASPTPSPSGSASPTPSGNQSLQQALSDVQKWYDQGQADLKKGDFAAYGKSQEELKNAIKRAIDAQGGTGSAPSGGGGGGSGSGGSSAKPSPSPTSTR</sequence>
<evidence type="ECO:0000256" key="6">
    <source>
        <dbReference type="SAM" id="MobiDB-lite"/>
    </source>
</evidence>
<feature type="region of interest" description="Disordered" evidence="6">
    <location>
        <begin position="1027"/>
        <end position="1066"/>
    </location>
</feature>
<feature type="compositionally biased region" description="Low complexity" evidence="6">
    <location>
        <begin position="955"/>
        <end position="986"/>
    </location>
</feature>
<keyword evidence="4 5" id="KW-0472">Membrane</keyword>
<evidence type="ECO:0000256" key="3">
    <source>
        <dbReference type="ARBA" id="ARBA00022989"/>
    </source>
</evidence>
<dbReference type="InterPro" id="IPR005372">
    <property type="entry name" value="UPF0182"/>
</dbReference>
<dbReference type="PANTHER" id="PTHR39344:SF1">
    <property type="entry name" value="UPF0182 PROTEIN SLL1060"/>
    <property type="match status" value="1"/>
</dbReference>
<feature type="transmembrane region" description="Helical" evidence="5">
    <location>
        <begin position="314"/>
        <end position="333"/>
    </location>
</feature>
<feature type="compositionally biased region" description="Basic and acidic residues" evidence="6">
    <location>
        <begin position="547"/>
        <end position="560"/>
    </location>
</feature>
<feature type="transmembrane region" description="Helical" evidence="5">
    <location>
        <begin position="268"/>
        <end position="286"/>
    </location>
</feature>
<dbReference type="EMBL" id="JABENB010000001">
    <property type="protein sequence ID" value="NNG39203.1"/>
    <property type="molecule type" value="Genomic_DNA"/>
</dbReference>
<protein>
    <recommendedName>
        <fullName evidence="5">UPF0182 protein HJ588_07935</fullName>
    </recommendedName>
</protein>
<reference evidence="7 8" key="1">
    <citation type="submission" date="2020-05" db="EMBL/GenBank/DDBJ databases">
        <title>Flexivirga sp. ID2601S isolated from air conditioner.</title>
        <authorList>
            <person name="Kim D.H."/>
        </authorList>
    </citation>
    <scope>NUCLEOTIDE SEQUENCE [LARGE SCALE GENOMIC DNA]</scope>
    <source>
        <strain evidence="7 8">ID2601S</strain>
    </source>
</reference>
<dbReference type="Pfam" id="PF03699">
    <property type="entry name" value="UPF0182"/>
    <property type="match status" value="1"/>
</dbReference>
<feature type="compositionally biased region" description="Low complexity" evidence="6">
    <location>
        <begin position="1054"/>
        <end position="1066"/>
    </location>
</feature>
<feature type="transmembrane region" description="Helical" evidence="5">
    <location>
        <begin position="226"/>
        <end position="248"/>
    </location>
</feature>
<evidence type="ECO:0000256" key="5">
    <source>
        <dbReference type="HAMAP-Rule" id="MF_01600"/>
    </source>
</evidence>
<evidence type="ECO:0000256" key="1">
    <source>
        <dbReference type="ARBA" id="ARBA00022475"/>
    </source>
</evidence>
<dbReference type="GO" id="GO:0005886">
    <property type="term" value="C:plasma membrane"/>
    <property type="evidence" value="ECO:0007669"/>
    <property type="project" value="UniProtKB-SubCell"/>
</dbReference>
<evidence type="ECO:0000313" key="8">
    <source>
        <dbReference type="Proteomes" id="UP000557772"/>
    </source>
</evidence>
<proteinExistence type="inferred from homology"/>
<comment type="similarity">
    <text evidence="5">Belongs to the UPF0182 family.</text>
</comment>
<feature type="region of interest" description="Disordered" evidence="6">
    <location>
        <begin position="945"/>
        <end position="998"/>
    </location>
</feature>
<accession>A0A849AGZ9</accession>
<comment type="subcellular location">
    <subcellularLocation>
        <location evidence="5">Cell membrane</location>
        <topology evidence="5">Multi-pass membrane protein</topology>
    </subcellularLocation>
</comment>